<dbReference type="InterPro" id="IPR022669">
    <property type="entry name" value="Ribosomal_uL2_C"/>
</dbReference>
<protein>
    <recommendedName>
        <fullName evidence="6 7">Large ribosomal subunit protein uL2</fullName>
    </recommendedName>
</protein>
<dbReference type="GO" id="GO:0002181">
    <property type="term" value="P:cytoplasmic translation"/>
    <property type="evidence" value="ECO:0007669"/>
    <property type="project" value="TreeGrafter"/>
</dbReference>
<evidence type="ECO:0000259" key="9">
    <source>
        <dbReference type="SMART" id="SM01382"/>
    </source>
</evidence>
<dbReference type="GO" id="GO:0019843">
    <property type="term" value="F:rRNA binding"/>
    <property type="evidence" value="ECO:0007669"/>
    <property type="project" value="UniProtKB-UniRule"/>
</dbReference>
<name>A0A5S4ZP57_9FIRM</name>
<dbReference type="PANTHER" id="PTHR13691:SF5">
    <property type="entry name" value="LARGE RIBOSOMAL SUBUNIT PROTEIN UL2M"/>
    <property type="match status" value="1"/>
</dbReference>
<evidence type="ECO:0000256" key="2">
    <source>
        <dbReference type="ARBA" id="ARBA00022730"/>
    </source>
</evidence>
<dbReference type="NCBIfam" id="TIGR01171">
    <property type="entry name" value="rplB_bact"/>
    <property type="match status" value="1"/>
</dbReference>
<evidence type="ECO:0000256" key="6">
    <source>
        <dbReference type="ARBA" id="ARBA00035242"/>
    </source>
</evidence>
<dbReference type="AlphaFoldDB" id="A0A5S4ZP57"/>
<dbReference type="InterPro" id="IPR014722">
    <property type="entry name" value="Rib_uL2_dom2"/>
</dbReference>
<keyword evidence="2 7" id="KW-0699">rRNA-binding</keyword>
<dbReference type="Gene3D" id="4.10.950.10">
    <property type="entry name" value="Ribosomal protein L2, domain 3"/>
    <property type="match status" value="1"/>
</dbReference>
<comment type="caution">
    <text evidence="11">The sequence shown here is derived from an EMBL/GenBank/DDBJ whole genome shotgun (WGS) entry which is preliminary data.</text>
</comment>
<dbReference type="InterPro" id="IPR002171">
    <property type="entry name" value="Ribosomal_uL2"/>
</dbReference>
<dbReference type="GO" id="GO:0016740">
    <property type="term" value="F:transferase activity"/>
    <property type="evidence" value="ECO:0007669"/>
    <property type="project" value="InterPro"/>
</dbReference>
<gene>
    <name evidence="7" type="primary">rplB</name>
    <name evidence="11" type="ORF">LX24_02643</name>
</gene>
<dbReference type="SMART" id="SM01383">
    <property type="entry name" value="Ribosomal_L2"/>
    <property type="match status" value="1"/>
</dbReference>
<feature type="region of interest" description="Disordered" evidence="8">
    <location>
        <begin position="223"/>
        <end position="274"/>
    </location>
</feature>
<evidence type="ECO:0000256" key="1">
    <source>
        <dbReference type="ARBA" id="ARBA00005636"/>
    </source>
</evidence>
<evidence type="ECO:0000259" key="10">
    <source>
        <dbReference type="SMART" id="SM01383"/>
    </source>
</evidence>
<dbReference type="InterPro" id="IPR008991">
    <property type="entry name" value="Translation_prot_SH3-like_sf"/>
</dbReference>
<keyword evidence="3 7" id="KW-0694">RNA-binding</keyword>
<feature type="domain" description="Large ribosomal subunit protein uL2 RNA-binding" evidence="10">
    <location>
        <begin position="42"/>
        <end position="118"/>
    </location>
</feature>
<evidence type="ECO:0000256" key="8">
    <source>
        <dbReference type="SAM" id="MobiDB-lite"/>
    </source>
</evidence>
<dbReference type="PIRSF" id="PIRSF002158">
    <property type="entry name" value="Ribosomal_L2"/>
    <property type="match status" value="1"/>
</dbReference>
<accession>A0A5S4ZP57</accession>
<dbReference type="InterPro" id="IPR012340">
    <property type="entry name" value="NA-bd_OB-fold"/>
</dbReference>
<dbReference type="Gene3D" id="2.40.50.140">
    <property type="entry name" value="Nucleic acid-binding proteins"/>
    <property type="match status" value="1"/>
</dbReference>
<dbReference type="Pfam" id="PF00181">
    <property type="entry name" value="Ribosomal_L2_N"/>
    <property type="match status" value="1"/>
</dbReference>
<evidence type="ECO:0000256" key="7">
    <source>
        <dbReference type="HAMAP-Rule" id="MF_01320"/>
    </source>
</evidence>
<dbReference type="Gene3D" id="2.30.30.30">
    <property type="match status" value="1"/>
</dbReference>
<dbReference type="EMBL" id="VNHM01000018">
    <property type="protein sequence ID" value="TYO93843.1"/>
    <property type="molecule type" value="Genomic_DNA"/>
</dbReference>
<dbReference type="FunFam" id="4.10.950.10:FF:000001">
    <property type="entry name" value="50S ribosomal protein L2"/>
    <property type="match status" value="1"/>
</dbReference>
<feature type="compositionally biased region" description="Basic residues" evidence="8">
    <location>
        <begin position="257"/>
        <end position="274"/>
    </location>
</feature>
<dbReference type="PROSITE" id="PS00467">
    <property type="entry name" value="RIBOSOMAL_L2"/>
    <property type="match status" value="1"/>
</dbReference>
<dbReference type="SUPFAM" id="SSF50104">
    <property type="entry name" value="Translation proteins SH3-like domain"/>
    <property type="match status" value="1"/>
</dbReference>
<keyword evidence="4 7" id="KW-0689">Ribosomal protein</keyword>
<comment type="function">
    <text evidence="7">One of the primary rRNA binding proteins. Required for association of the 30S and 50S subunits to form the 70S ribosome, for tRNA binding and peptide bond formation. It has been suggested to have peptidyltransferase activity; this is somewhat controversial. Makes several contacts with the 16S rRNA in the 70S ribosome.</text>
</comment>
<comment type="similarity">
    <text evidence="1 7">Belongs to the universal ribosomal protein uL2 family.</text>
</comment>
<dbReference type="FunFam" id="2.40.50.140:FF:000003">
    <property type="entry name" value="50S ribosomal protein L2"/>
    <property type="match status" value="1"/>
</dbReference>
<dbReference type="InterPro" id="IPR022671">
    <property type="entry name" value="Ribosomal_uL2_CS"/>
</dbReference>
<dbReference type="Pfam" id="PF03947">
    <property type="entry name" value="Ribosomal_L2_C"/>
    <property type="match status" value="1"/>
</dbReference>
<organism evidence="11 12">
    <name type="scientific">Desulfallas thermosapovorans DSM 6562</name>
    <dbReference type="NCBI Taxonomy" id="1121431"/>
    <lineage>
        <taxon>Bacteria</taxon>
        <taxon>Bacillati</taxon>
        <taxon>Bacillota</taxon>
        <taxon>Clostridia</taxon>
        <taxon>Eubacteriales</taxon>
        <taxon>Desulfallaceae</taxon>
        <taxon>Desulfallas</taxon>
    </lineage>
</organism>
<proteinExistence type="inferred from homology"/>
<dbReference type="InterPro" id="IPR022666">
    <property type="entry name" value="Ribosomal_uL2_RNA-bd_dom"/>
</dbReference>
<dbReference type="RefSeq" id="WP_166512586.1">
    <property type="nucleotide sequence ID" value="NZ_VNHM01000018.1"/>
</dbReference>
<comment type="subunit">
    <text evidence="7">Part of the 50S ribosomal subunit. Forms a bridge to the 30S subunit in the 70S ribosome.</text>
</comment>
<dbReference type="GO" id="GO:0015934">
    <property type="term" value="C:large ribosomal subunit"/>
    <property type="evidence" value="ECO:0007669"/>
    <property type="project" value="InterPro"/>
</dbReference>
<evidence type="ECO:0000256" key="5">
    <source>
        <dbReference type="ARBA" id="ARBA00023274"/>
    </source>
</evidence>
<evidence type="ECO:0000313" key="12">
    <source>
        <dbReference type="Proteomes" id="UP000323166"/>
    </source>
</evidence>
<dbReference type="SUPFAM" id="SSF50249">
    <property type="entry name" value="Nucleic acid-binding proteins"/>
    <property type="match status" value="1"/>
</dbReference>
<keyword evidence="5 7" id="KW-0687">Ribonucleoprotein</keyword>
<dbReference type="InterPro" id="IPR005880">
    <property type="entry name" value="Ribosomal_uL2_bac/org-type"/>
</dbReference>
<evidence type="ECO:0000313" key="11">
    <source>
        <dbReference type="EMBL" id="TYO93843.1"/>
    </source>
</evidence>
<reference evidence="11 12" key="1">
    <citation type="submission" date="2019-07" db="EMBL/GenBank/DDBJ databases">
        <title>Genomic Encyclopedia of Type Strains, Phase I: the one thousand microbial genomes (KMG-I) project.</title>
        <authorList>
            <person name="Kyrpides N."/>
        </authorList>
    </citation>
    <scope>NUCLEOTIDE SEQUENCE [LARGE SCALE GENOMIC DNA]</scope>
    <source>
        <strain evidence="11 12">DSM 6562</strain>
    </source>
</reference>
<sequence>MGIKKFKPTSPGRRFVTVSTFEEITATEPEKSLLEPLKRKGGRNASGRITVRHRGGGHKRKYRLIDFKRDKDGIPAKVATIEYDPNRSARIALLHYADGEKRYIIAPVGLQVGQTVESGPDADIKVGNALALRNIPLGTMIHNIELHPKGGGQLVRSAGAAAQLMAKEGKYAHVRMPSGEMRLILQDCRATIGQVGNVDHENISIGKAGRSRWLGKRPTVRGVVMNPVDHPHGGGEGRSPVGRNPVTPWGKPALGARTRKKKPSDRLIVKRRGK</sequence>
<dbReference type="GO" id="GO:0003735">
    <property type="term" value="F:structural constituent of ribosome"/>
    <property type="evidence" value="ECO:0007669"/>
    <property type="project" value="InterPro"/>
</dbReference>
<dbReference type="HAMAP" id="MF_01320_B">
    <property type="entry name" value="Ribosomal_uL2_B"/>
    <property type="match status" value="1"/>
</dbReference>
<feature type="domain" description="Large ribosomal subunit protein uL2 C-terminal" evidence="9">
    <location>
        <begin position="124"/>
        <end position="252"/>
    </location>
</feature>
<dbReference type="FunFam" id="2.30.30.30:FF:000001">
    <property type="entry name" value="50S ribosomal protein L2"/>
    <property type="match status" value="1"/>
</dbReference>
<evidence type="ECO:0000256" key="3">
    <source>
        <dbReference type="ARBA" id="ARBA00022884"/>
    </source>
</evidence>
<dbReference type="PANTHER" id="PTHR13691">
    <property type="entry name" value="RIBOSOMAL PROTEIN L2"/>
    <property type="match status" value="1"/>
</dbReference>
<dbReference type="Proteomes" id="UP000323166">
    <property type="component" value="Unassembled WGS sequence"/>
</dbReference>
<dbReference type="SMART" id="SM01382">
    <property type="entry name" value="Ribosomal_L2_C"/>
    <property type="match status" value="1"/>
</dbReference>
<keyword evidence="12" id="KW-1185">Reference proteome</keyword>
<evidence type="ECO:0000256" key="4">
    <source>
        <dbReference type="ARBA" id="ARBA00022980"/>
    </source>
</evidence>
<dbReference type="InterPro" id="IPR014726">
    <property type="entry name" value="Ribosomal_uL2_dom3"/>
</dbReference>